<feature type="domain" description="ABC3 transporter permease C-terminal" evidence="7">
    <location>
        <begin position="525"/>
        <end position="630"/>
    </location>
</feature>
<evidence type="ECO:0000256" key="5">
    <source>
        <dbReference type="ARBA" id="ARBA00023136"/>
    </source>
</evidence>
<feature type="transmembrane region" description="Helical" evidence="6">
    <location>
        <begin position="607"/>
        <end position="632"/>
    </location>
</feature>
<dbReference type="STRING" id="1962155.B1813_15525"/>
<comment type="caution">
    <text evidence="8">The sequence shown here is derived from an EMBL/GenBank/DDBJ whole genome shotgun (WGS) entry which is preliminary data.</text>
</comment>
<keyword evidence="3 6" id="KW-0812">Transmembrane</keyword>
<dbReference type="InterPro" id="IPR003838">
    <property type="entry name" value="ABC3_permease_C"/>
</dbReference>
<evidence type="ECO:0000256" key="4">
    <source>
        <dbReference type="ARBA" id="ARBA00022989"/>
    </source>
</evidence>
<organism evidence="8 9">
    <name type="scientific">Saccharomonospora piscinae</name>
    <dbReference type="NCBI Taxonomy" id="687388"/>
    <lineage>
        <taxon>Bacteria</taxon>
        <taxon>Bacillati</taxon>
        <taxon>Actinomycetota</taxon>
        <taxon>Actinomycetes</taxon>
        <taxon>Pseudonocardiales</taxon>
        <taxon>Pseudonocardiaceae</taxon>
        <taxon>Saccharomonospora</taxon>
    </lineage>
</organism>
<dbReference type="AlphaFoldDB" id="A0A1V9A1L2"/>
<keyword evidence="9" id="KW-1185">Reference proteome</keyword>
<reference evidence="8 9" key="1">
    <citation type="submission" date="2017-02" db="EMBL/GenBank/DDBJ databases">
        <title>Draft genome of Saccharomonospora sp. 154.</title>
        <authorList>
            <person name="Alonso-Carmona G.S."/>
            <person name="De La Haba R."/>
            <person name="Vera-Gargallo B."/>
            <person name="Sandoval-Trujillo A.H."/>
            <person name="Ramirez-Duran N."/>
            <person name="Ventosa A."/>
        </authorList>
    </citation>
    <scope>NUCLEOTIDE SEQUENCE [LARGE SCALE GENOMIC DNA]</scope>
    <source>
        <strain evidence="8 9">LRS4.154</strain>
    </source>
</reference>
<feature type="domain" description="ABC3 transporter permease C-terminal" evidence="7">
    <location>
        <begin position="202"/>
        <end position="313"/>
    </location>
</feature>
<evidence type="ECO:0000313" key="9">
    <source>
        <dbReference type="Proteomes" id="UP000192591"/>
    </source>
</evidence>
<accession>A0A1V9A1L2</accession>
<feature type="transmembrane region" description="Helical" evidence="6">
    <location>
        <begin position="360"/>
        <end position="384"/>
    </location>
</feature>
<evidence type="ECO:0000256" key="1">
    <source>
        <dbReference type="ARBA" id="ARBA00004651"/>
    </source>
</evidence>
<sequence length="644" mass="65669">MHALRELVLGARLAFRAGRSRGTGLVRTALTALGIGLAVAGLLLVFASGNGLQERLDRVAGRTAVTASAGEPSLAYLEVPSSYRGSELTAVYLHPEHGDAPVPPGLDALPAPGEVVVSPALSALLDSDGGALLRPRFAETHIAGTIGDEGVAEPGELRYYVGAGPDLREAGSVESVGGFGVPSGALSLGPFLTFLLAIAGAVLVSPLLVFLASSGGLAVADAERRLSALRLVGADVGQIRRIAAAESLVGALTGLVLAGGLFLAGRPLVAAADLGGLSLFPEAMVPPWPVTVLVSALAPVVTVGSALAGLRHVIVEPLGVVRESATTQHRRGGWRVALVAVGVALFFPDVWFGVDERSGASAVFAGAGSMVLLVGVPVLVPWLVERGVRRLRGGRPSWQLGIRRLQLDIGTPARVAAGVTVVLAGAVALQALFGGLADRDERKSELAYVTTTESEQRVRELVAGAPGVTPTGPWEFRLDPAVPEAAEHLRNGLAPLGWRVSVYRDADRDGEANTAGTLAALLGTASTFTLLLAGANLLVLTSAQVMQRRAAFAALRATGVPEGVLARSLLWQNGVPVCLGVVVASAVGLGTAALVGRLLGVSVQPSWLVVGGYSAASVLLVLAVTGASLVTLRAAVRDGLPRGG</sequence>
<comment type="subcellular location">
    <subcellularLocation>
        <location evidence="1">Cell membrane</location>
        <topology evidence="1">Multi-pass membrane protein</topology>
    </subcellularLocation>
</comment>
<gene>
    <name evidence="8" type="ORF">B1813_15525</name>
</gene>
<dbReference type="RefSeq" id="WP_081193103.1">
    <property type="nucleotide sequence ID" value="NZ_MWIH01000006.1"/>
</dbReference>
<proteinExistence type="predicted"/>
<feature type="transmembrane region" description="Helical" evidence="6">
    <location>
        <begin position="288"/>
        <end position="313"/>
    </location>
</feature>
<feature type="transmembrane region" description="Helical" evidence="6">
    <location>
        <begin position="191"/>
        <end position="220"/>
    </location>
</feature>
<dbReference type="GO" id="GO:0005886">
    <property type="term" value="C:plasma membrane"/>
    <property type="evidence" value="ECO:0007669"/>
    <property type="project" value="UniProtKB-SubCell"/>
</dbReference>
<evidence type="ECO:0000313" key="8">
    <source>
        <dbReference type="EMBL" id="OQO90918.1"/>
    </source>
</evidence>
<evidence type="ECO:0000256" key="2">
    <source>
        <dbReference type="ARBA" id="ARBA00022475"/>
    </source>
</evidence>
<feature type="transmembrane region" description="Helical" evidence="6">
    <location>
        <begin position="25"/>
        <end position="47"/>
    </location>
</feature>
<dbReference type="EMBL" id="MWIH01000006">
    <property type="protein sequence ID" value="OQO90918.1"/>
    <property type="molecule type" value="Genomic_DNA"/>
</dbReference>
<keyword evidence="2" id="KW-1003">Cell membrane</keyword>
<feature type="transmembrane region" description="Helical" evidence="6">
    <location>
        <begin position="518"/>
        <end position="540"/>
    </location>
</feature>
<dbReference type="Proteomes" id="UP000192591">
    <property type="component" value="Unassembled WGS sequence"/>
</dbReference>
<feature type="transmembrane region" description="Helical" evidence="6">
    <location>
        <begin position="248"/>
        <end position="268"/>
    </location>
</feature>
<feature type="transmembrane region" description="Helical" evidence="6">
    <location>
        <begin position="413"/>
        <end position="433"/>
    </location>
</feature>
<name>A0A1V9A1L2_SACPI</name>
<dbReference type="Pfam" id="PF02687">
    <property type="entry name" value="FtsX"/>
    <property type="match status" value="2"/>
</dbReference>
<evidence type="ECO:0000256" key="3">
    <source>
        <dbReference type="ARBA" id="ARBA00022692"/>
    </source>
</evidence>
<protein>
    <submittedName>
        <fullName evidence="8">Permease</fullName>
    </submittedName>
</protein>
<evidence type="ECO:0000259" key="7">
    <source>
        <dbReference type="Pfam" id="PF02687"/>
    </source>
</evidence>
<feature type="transmembrane region" description="Helical" evidence="6">
    <location>
        <begin position="575"/>
        <end position="595"/>
    </location>
</feature>
<keyword evidence="4 6" id="KW-1133">Transmembrane helix</keyword>
<feature type="transmembrane region" description="Helical" evidence="6">
    <location>
        <begin position="334"/>
        <end position="354"/>
    </location>
</feature>
<evidence type="ECO:0000256" key="6">
    <source>
        <dbReference type="SAM" id="Phobius"/>
    </source>
</evidence>
<keyword evidence="5 6" id="KW-0472">Membrane</keyword>